<dbReference type="InterPro" id="IPR006283">
    <property type="entry name" value="ThiL-like"/>
</dbReference>
<dbReference type="PANTHER" id="PTHR30270">
    <property type="entry name" value="THIAMINE-MONOPHOSPHATE KINASE"/>
    <property type="match status" value="1"/>
</dbReference>
<accession>A0ABQ1P9D8</accession>
<keyword evidence="1" id="KW-0784">Thiamine biosynthesis</keyword>
<dbReference type="Pfam" id="PF00586">
    <property type="entry name" value="AIRS"/>
    <property type="match status" value="1"/>
</dbReference>
<dbReference type="InterPro" id="IPR036676">
    <property type="entry name" value="PurM-like_C_sf"/>
</dbReference>
<name>A0ABQ1P9D8_9GAMM</name>
<dbReference type="Gene3D" id="3.90.650.10">
    <property type="entry name" value="PurM-like C-terminal domain"/>
    <property type="match status" value="1"/>
</dbReference>
<dbReference type="InterPro" id="IPR036921">
    <property type="entry name" value="PurM-like_N_sf"/>
</dbReference>
<dbReference type="SUPFAM" id="SSF55326">
    <property type="entry name" value="PurM N-terminal domain-like"/>
    <property type="match status" value="1"/>
</dbReference>
<keyword evidence="4" id="KW-1185">Reference proteome</keyword>
<comment type="caution">
    <text evidence="3">The sequence shown here is derived from an EMBL/GenBank/DDBJ whole genome shotgun (WGS) entry which is preliminary data.</text>
</comment>
<dbReference type="Gene3D" id="3.30.1330.10">
    <property type="entry name" value="PurM-like, N-terminal domain"/>
    <property type="match status" value="1"/>
</dbReference>
<evidence type="ECO:0000259" key="2">
    <source>
        <dbReference type="Pfam" id="PF00586"/>
    </source>
</evidence>
<dbReference type="Proteomes" id="UP000638188">
    <property type="component" value="Unassembled WGS sequence"/>
</dbReference>
<dbReference type="PANTHER" id="PTHR30270:SF3">
    <property type="entry name" value="THIAMINE-MONOPHOSPHATE KINASE"/>
    <property type="match status" value="1"/>
</dbReference>
<evidence type="ECO:0000313" key="3">
    <source>
        <dbReference type="EMBL" id="GGC91963.1"/>
    </source>
</evidence>
<feature type="domain" description="PurM-like N-terminal" evidence="2">
    <location>
        <begin position="31"/>
        <end position="144"/>
    </location>
</feature>
<reference evidence="4" key="1">
    <citation type="journal article" date="2019" name="Int. J. Syst. Evol. Microbiol.">
        <title>The Global Catalogue of Microorganisms (GCM) 10K type strain sequencing project: providing services to taxonomists for standard genome sequencing and annotation.</title>
        <authorList>
            <consortium name="The Broad Institute Genomics Platform"/>
            <consortium name="The Broad Institute Genome Sequencing Center for Infectious Disease"/>
            <person name="Wu L."/>
            <person name="Ma J."/>
        </authorList>
    </citation>
    <scope>NUCLEOTIDE SEQUENCE [LARGE SCALE GENOMIC DNA]</scope>
    <source>
        <strain evidence="4">CGMCC 1.12482</strain>
    </source>
</reference>
<evidence type="ECO:0000313" key="4">
    <source>
        <dbReference type="Proteomes" id="UP000638188"/>
    </source>
</evidence>
<sequence>MTSMSDLGEKAFLRSLLPSLKVDPSFVNGFGHDASILDIGLEQLLACKIDRAPFPVAIGRGVGCYRVWGRLAVAANVSDLLAVGAEPRAMMLSLVVPGNFEADAAREIVMGCEESCISHRIAFVGGDTKEGTSPQVVGAAWGTVIRGAGFGREAAKPGDFLFIAGRLGAFASSLALMDSQDGVSGYPKSWIDALVSPMARINEGRYMRESCKVVAACDLSDGLADAIRIFCADGAGITLSEPNLPMNPLAKTASEKLRVPLWRFAFGVGDWAIAFVVRESDVETFRAGIPDGMELTQAGRFDGSGDILVKDRAGRIQKPPELINEHFRRRAEDDDNHYLRALTRKR</sequence>
<protein>
    <recommendedName>
        <fullName evidence="2">PurM-like N-terminal domain-containing protein</fullName>
    </recommendedName>
</protein>
<dbReference type="EMBL" id="BMFF01000002">
    <property type="protein sequence ID" value="GGC91963.1"/>
    <property type="molecule type" value="Genomic_DNA"/>
</dbReference>
<proteinExistence type="predicted"/>
<dbReference type="InterPro" id="IPR016188">
    <property type="entry name" value="PurM-like_N"/>
</dbReference>
<evidence type="ECO:0000256" key="1">
    <source>
        <dbReference type="ARBA" id="ARBA00022977"/>
    </source>
</evidence>
<dbReference type="SUPFAM" id="SSF56042">
    <property type="entry name" value="PurM C-terminal domain-like"/>
    <property type="match status" value="1"/>
</dbReference>
<organism evidence="3 4">
    <name type="scientific">Halopseudomonas salina</name>
    <dbReference type="NCBI Taxonomy" id="1323744"/>
    <lineage>
        <taxon>Bacteria</taxon>
        <taxon>Pseudomonadati</taxon>
        <taxon>Pseudomonadota</taxon>
        <taxon>Gammaproteobacteria</taxon>
        <taxon>Pseudomonadales</taxon>
        <taxon>Pseudomonadaceae</taxon>
        <taxon>Halopseudomonas</taxon>
    </lineage>
</organism>
<gene>
    <name evidence="3" type="ORF">GCM10007418_09470</name>
</gene>